<dbReference type="InterPro" id="IPR004242">
    <property type="entry name" value="Transposase_21"/>
</dbReference>
<sequence length="153" mass="17860">MCNFDGNHMKIFISSFINRGRSPTLFLLNVKVKLFPNGANLPNYYYEAKKIVKVFHMIRLMLVLVIACYTERRIAYTILESFMPRLQRLFMSTKTTTILTWHKDDIFDDSIMRKPADSMAWKSFDELDPSFAVEPRNIRLGLASDGFQSFQNS</sequence>
<evidence type="ECO:0000313" key="2">
    <source>
        <dbReference type="Proteomes" id="UP000004994"/>
    </source>
</evidence>
<dbReference type="Proteomes" id="UP000004994">
    <property type="component" value="Chromosome 1"/>
</dbReference>
<organism evidence="1">
    <name type="scientific">Solanum lycopersicum</name>
    <name type="common">Tomato</name>
    <name type="synonym">Lycopersicon esculentum</name>
    <dbReference type="NCBI Taxonomy" id="4081"/>
    <lineage>
        <taxon>Eukaryota</taxon>
        <taxon>Viridiplantae</taxon>
        <taxon>Streptophyta</taxon>
        <taxon>Embryophyta</taxon>
        <taxon>Tracheophyta</taxon>
        <taxon>Spermatophyta</taxon>
        <taxon>Magnoliopsida</taxon>
        <taxon>eudicotyledons</taxon>
        <taxon>Gunneridae</taxon>
        <taxon>Pentapetalae</taxon>
        <taxon>asterids</taxon>
        <taxon>lamiids</taxon>
        <taxon>Solanales</taxon>
        <taxon>Solanaceae</taxon>
        <taxon>Solanoideae</taxon>
        <taxon>Solaneae</taxon>
        <taxon>Solanum</taxon>
        <taxon>Solanum subgen. Lycopersicon</taxon>
    </lineage>
</organism>
<dbReference type="PANTHER" id="PTHR10775:SF170">
    <property type="entry name" value="TRANSPOSASE-ASSOCIATED DOMAIN-CONTAINING PROTEIN-RELATED"/>
    <property type="match status" value="1"/>
</dbReference>
<name>A0A3Q7EDH6_SOLLC</name>
<accession>A0A3Q7EDH6</accession>
<dbReference type="EnsemblPlants" id="Solyc01g055165.1.1">
    <property type="protein sequence ID" value="Solyc01g055165.1.1"/>
    <property type="gene ID" value="Solyc01g055165.1"/>
</dbReference>
<dbReference type="Gramene" id="Solyc01g055165.1.1">
    <property type="protein sequence ID" value="Solyc01g055165.1.1"/>
    <property type="gene ID" value="Solyc01g055165.1"/>
</dbReference>
<reference evidence="1" key="2">
    <citation type="submission" date="2019-01" db="UniProtKB">
        <authorList>
            <consortium name="EnsemblPlants"/>
        </authorList>
    </citation>
    <scope>IDENTIFICATION</scope>
    <source>
        <strain evidence="1">cv. Heinz 1706</strain>
    </source>
</reference>
<keyword evidence="2" id="KW-1185">Reference proteome</keyword>
<protein>
    <submittedName>
        <fullName evidence="1">Uncharacterized protein</fullName>
    </submittedName>
</protein>
<evidence type="ECO:0000313" key="1">
    <source>
        <dbReference type="EnsemblPlants" id="Solyc01g055165.1.1"/>
    </source>
</evidence>
<dbReference type="AlphaFoldDB" id="A0A3Q7EDH6"/>
<dbReference type="Pfam" id="PF02992">
    <property type="entry name" value="Transposase_21"/>
    <property type="match status" value="1"/>
</dbReference>
<dbReference type="PANTHER" id="PTHR10775">
    <property type="entry name" value="OS08G0208400 PROTEIN"/>
    <property type="match status" value="1"/>
</dbReference>
<proteinExistence type="predicted"/>
<dbReference type="InParanoid" id="A0A3Q7EDH6"/>
<reference evidence="1" key="1">
    <citation type="journal article" date="2012" name="Nature">
        <title>The tomato genome sequence provides insights into fleshy fruit evolution.</title>
        <authorList>
            <consortium name="Tomato Genome Consortium"/>
        </authorList>
    </citation>
    <scope>NUCLEOTIDE SEQUENCE [LARGE SCALE GENOMIC DNA]</scope>
    <source>
        <strain evidence="1">cv. Heinz 1706</strain>
    </source>
</reference>